<feature type="transmembrane region" description="Helical" evidence="14">
    <location>
        <begin position="451"/>
        <end position="472"/>
    </location>
</feature>
<evidence type="ECO:0000256" key="12">
    <source>
        <dbReference type="PIRNR" id="PIRNR006247"/>
    </source>
</evidence>
<organism evidence="15 16">
    <name type="scientific">SAR86 cluster bacterium</name>
    <dbReference type="NCBI Taxonomy" id="2030880"/>
    <lineage>
        <taxon>Bacteria</taxon>
        <taxon>Pseudomonadati</taxon>
        <taxon>Pseudomonadota</taxon>
        <taxon>Gammaproteobacteria</taxon>
        <taxon>SAR86 cluster</taxon>
    </lineage>
</organism>
<dbReference type="EMBL" id="SHBL01000003">
    <property type="protein sequence ID" value="RZO24794.1"/>
    <property type="molecule type" value="Genomic_DNA"/>
</dbReference>
<feature type="transmembrane region" description="Helical" evidence="14">
    <location>
        <begin position="328"/>
        <end position="349"/>
    </location>
</feature>
<evidence type="ECO:0000256" key="10">
    <source>
        <dbReference type="ARBA" id="ARBA00023065"/>
    </source>
</evidence>
<reference evidence="15 16" key="1">
    <citation type="submission" date="2019-02" db="EMBL/GenBank/DDBJ databases">
        <title>Prokaryotic population dynamics and viral predation in marine succession experiment using metagenomics: the confinement effect.</title>
        <authorList>
            <person name="Haro-Moreno J.M."/>
            <person name="Rodriguez-Valera F."/>
            <person name="Lopez-Perez M."/>
        </authorList>
    </citation>
    <scope>NUCLEOTIDE SEQUENCE [LARGE SCALE GENOMIC DNA]</scope>
    <source>
        <strain evidence="15">MED-G166</strain>
    </source>
</reference>
<feature type="transmembrane region" description="Helical" evidence="14">
    <location>
        <begin position="131"/>
        <end position="151"/>
    </location>
</feature>
<feature type="binding site" evidence="13">
    <location>
        <position position="217"/>
    </location>
    <ligand>
        <name>K(+)</name>
        <dbReference type="ChEBI" id="CHEBI:29103"/>
    </ligand>
</feature>
<evidence type="ECO:0000313" key="15">
    <source>
        <dbReference type="EMBL" id="RZO24794.1"/>
    </source>
</evidence>
<feature type="transmembrane region" description="Helical" evidence="14">
    <location>
        <begin position="272"/>
        <end position="290"/>
    </location>
</feature>
<comment type="caution">
    <text evidence="15">The sequence shown here is derived from an EMBL/GenBank/DDBJ whole genome shotgun (WGS) entry which is preliminary data.</text>
</comment>
<gene>
    <name evidence="15" type="ORF">EVA99_00765</name>
</gene>
<evidence type="ECO:0000256" key="3">
    <source>
        <dbReference type="ARBA" id="ARBA00022448"/>
    </source>
</evidence>
<evidence type="ECO:0000256" key="13">
    <source>
        <dbReference type="PIRSR" id="PIRSR006247-1"/>
    </source>
</evidence>
<feature type="binding site" evidence="13">
    <location>
        <position position="314"/>
    </location>
    <ligand>
        <name>K(+)</name>
        <dbReference type="ChEBI" id="CHEBI:29103"/>
    </ligand>
</feature>
<accession>A0A520MUD1</accession>
<dbReference type="InterPro" id="IPR004772">
    <property type="entry name" value="TrkH"/>
</dbReference>
<name>A0A520MUD1_9GAMM</name>
<feature type="transmembrane region" description="Helical" evidence="14">
    <location>
        <begin position="7"/>
        <end position="28"/>
    </location>
</feature>
<feature type="transmembrane region" description="Helical" evidence="14">
    <location>
        <begin position="232"/>
        <end position="251"/>
    </location>
</feature>
<evidence type="ECO:0000256" key="2">
    <source>
        <dbReference type="ARBA" id="ARBA00009137"/>
    </source>
</evidence>
<comment type="similarity">
    <text evidence="2 12">Belongs to the TrkH potassium transport family.</text>
</comment>
<evidence type="ECO:0000256" key="8">
    <source>
        <dbReference type="ARBA" id="ARBA00022958"/>
    </source>
</evidence>
<dbReference type="AlphaFoldDB" id="A0A520MUD1"/>
<protein>
    <recommendedName>
        <fullName evidence="12">Trk system potassium uptake protein</fullName>
    </recommendedName>
</protein>
<keyword evidence="4 12" id="KW-1003">Cell membrane</keyword>
<keyword evidence="3 12" id="KW-0813">Transport</keyword>
<keyword evidence="6 12" id="KW-0633">Potassium transport</keyword>
<feature type="binding site" evidence="13">
    <location>
        <position position="313"/>
    </location>
    <ligand>
        <name>K(+)</name>
        <dbReference type="ChEBI" id="CHEBI:29103"/>
    </ligand>
</feature>
<feature type="transmembrane region" description="Helical" evidence="14">
    <location>
        <begin position="70"/>
        <end position="91"/>
    </location>
</feature>
<dbReference type="GO" id="GO:0046872">
    <property type="term" value="F:metal ion binding"/>
    <property type="evidence" value="ECO:0007669"/>
    <property type="project" value="UniProtKB-KW"/>
</dbReference>
<feature type="binding site" evidence="13">
    <location>
        <position position="110"/>
    </location>
    <ligand>
        <name>K(+)</name>
        <dbReference type="ChEBI" id="CHEBI:29103"/>
    </ligand>
</feature>
<evidence type="ECO:0000256" key="11">
    <source>
        <dbReference type="ARBA" id="ARBA00023136"/>
    </source>
</evidence>
<evidence type="ECO:0000256" key="7">
    <source>
        <dbReference type="ARBA" id="ARBA00022692"/>
    </source>
</evidence>
<keyword evidence="10 12" id="KW-0406">Ion transport</keyword>
<feature type="transmembrane region" description="Helical" evidence="14">
    <location>
        <begin position="391"/>
        <end position="412"/>
    </location>
</feature>
<proteinExistence type="inferred from homology"/>
<feature type="binding site" evidence="13">
    <location>
        <position position="216"/>
    </location>
    <ligand>
        <name>K(+)</name>
        <dbReference type="ChEBI" id="CHEBI:29103"/>
    </ligand>
</feature>
<evidence type="ECO:0000256" key="14">
    <source>
        <dbReference type="SAM" id="Phobius"/>
    </source>
</evidence>
<feature type="transmembrane region" description="Helical" evidence="14">
    <location>
        <begin position="181"/>
        <end position="199"/>
    </location>
</feature>
<evidence type="ECO:0000256" key="9">
    <source>
        <dbReference type="ARBA" id="ARBA00022989"/>
    </source>
</evidence>
<dbReference type="PIRSF" id="PIRSF006247">
    <property type="entry name" value="TrkH"/>
    <property type="match status" value="1"/>
</dbReference>
<feature type="binding site" evidence="13">
    <location>
        <position position="109"/>
    </location>
    <ligand>
        <name>K(+)</name>
        <dbReference type="ChEBI" id="CHEBI:29103"/>
    </ligand>
</feature>
<sequence>MITTLKLLRFLGPTLMFFGTFVVLPPLLMSYLDNALDNNMLWVYLSCITYSLIILLTLRRKKFSYTPRDGFIITFFTWVLISVLASLPFLINSLTFYDALFEAVSGLTTTGSTVIKDLSLLPDHVLLYRQLLQWSGGVGLVIVVLAIIPAVSGGMKVLQAETSGFADKSFSPRLRETARSLLKFYVLITLACVFSYWLAGMTWFEAFSHSFSTVSIGGFSIYNENFGYFNNHAIELVAVVFMLVSATNFGLHFLSFTKRSFRYYLANDEFKFFLLIVLVTVMVSFATLYIKEGFTIENALRYGVFQTISIITTTGFTLEPLTAMGNSVGFLIFVVAFIGACSGSVGGGMKIWRVLLMLKVGFSNMTKVIHPSAVNSVKLNGEKIVSSQIEAVFAFIAIYITFFLFFLFVLVFQDVDFYSAFSGTAAAINNLGPGLGELSENYSGLTDVGKITLTLAMIVGRLELFGVLILMVPSFWKN</sequence>
<keyword evidence="11 12" id="KW-0472">Membrane</keyword>
<evidence type="ECO:0000313" key="16">
    <source>
        <dbReference type="Proteomes" id="UP000320146"/>
    </source>
</evidence>
<feature type="binding site" evidence="13">
    <location>
        <position position="431"/>
    </location>
    <ligand>
        <name>K(+)</name>
        <dbReference type="ChEBI" id="CHEBI:29103"/>
    </ligand>
</feature>
<keyword evidence="13" id="KW-0479">Metal-binding</keyword>
<dbReference type="PANTHER" id="PTHR32024:SF2">
    <property type="entry name" value="TRK SYSTEM POTASSIUM UPTAKE PROTEIN TRKG-RELATED"/>
    <property type="match status" value="1"/>
</dbReference>
<keyword evidence="8 12" id="KW-0630">Potassium</keyword>
<dbReference type="GO" id="GO:0005886">
    <property type="term" value="C:plasma membrane"/>
    <property type="evidence" value="ECO:0007669"/>
    <property type="project" value="UniProtKB-SubCell"/>
</dbReference>
<dbReference type="InterPro" id="IPR003445">
    <property type="entry name" value="Cat_transpt"/>
</dbReference>
<evidence type="ECO:0000256" key="1">
    <source>
        <dbReference type="ARBA" id="ARBA00004429"/>
    </source>
</evidence>
<evidence type="ECO:0000256" key="4">
    <source>
        <dbReference type="ARBA" id="ARBA00022475"/>
    </source>
</evidence>
<evidence type="ECO:0000256" key="5">
    <source>
        <dbReference type="ARBA" id="ARBA00022519"/>
    </source>
</evidence>
<comment type="subcellular location">
    <subcellularLocation>
        <location evidence="1 12">Cell inner membrane</location>
        <topology evidence="1 12">Multi-pass membrane protein</topology>
    </subcellularLocation>
</comment>
<keyword evidence="5 12" id="KW-0997">Cell inner membrane</keyword>
<dbReference type="PANTHER" id="PTHR32024">
    <property type="entry name" value="TRK SYSTEM POTASSIUM UPTAKE PROTEIN TRKG-RELATED"/>
    <property type="match status" value="1"/>
</dbReference>
<keyword evidence="7 14" id="KW-0812">Transmembrane</keyword>
<comment type="function">
    <text evidence="12">Low-affinity potassium transport system. Interacts with Trk system potassium uptake protein TrkA.</text>
</comment>
<dbReference type="Proteomes" id="UP000320146">
    <property type="component" value="Unassembled WGS sequence"/>
</dbReference>
<dbReference type="Pfam" id="PF02386">
    <property type="entry name" value="TrkH"/>
    <property type="match status" value="1"/>
</dbReference>
<feature type="binding site" evidence="13">
    <location>
        <position position="430"/>
    </location>
    <ligand>
        <name>K(+)</name>
        <dbReference type="ChEBI" id="CHEBI:29103"/>
    </ligand>
</feature>
<keyword evidence="9 14" id="KW-1133">Transmembrane helix</keyword>
<evidence type="ECO:0000256" key="6">
    <source>
        <dbReference type="ARBA" id="ARBA00022538"/>
    </source>
</evidence>
<feature type="transmembrane region" description="Helical" evidence="14">
    <location>
        <begin position="40"/>
        <end position="58"/>
    </location>
</feature>
<dbReference type="GO" id="GO:0015379">
    <property type="term" value="F:potassium:chloride symporter activity"/>
    <property type="evidence" value="ECO:0007669"/>
    <property type="project" value="InterPro"/>
</dbReference>